<keyword evidence="3" id="KW-1185">Reference proteome</keyword>
<dbReference type="Gene3D" id="3.40.50.300">
    <property type="entry name" value="P-loop containing nucleotide triphosphate hydrolases"/>
    <property type="match status" value="1"/>
</dbReference>
<evidence type="ECO:0000313" key="3">
    <source>
        <dbReference type="Proteomes" id="UP000694388"/>
    </source>
</evidence>
<proteinExistence type="predicted"/>
<organism evidence="2 3">
    <name type="scientific">Eptatretus burgeri</name>
    <name type="common">Inshore hagfish</name>
    <dbReference type="NCBI Taxonomy" id="7764"/>
    <lineage>
        <taxon>Eukaryota</taxon>
        <taxon>Metazoa</taxon>
        <taxon>Chordata</taxon>
        <taxon>Craniata</taxon>
        <taxon>Vertebrata</taxon>
        <taxon>Cyclostomata</taxon>
        <taxon>Myxini</taxon>
        <taxon>Myxiniformes</taxon>
        <taxon>Myxinidae</taxon>
        <taxon>Eptatretinae</taxon>
        <taxon>Eptatretus</taxon>
    </lineage>
</organism>
<dbReference type="GO" id="GO:0061860">
    <property type="term" value="F:DNA clamp unloader activity"/>
    <property type="evidence" value="ECO:0007669"/>
    <property type="project" value="TreeGrafter"/>
</dbReference>
<name>A0A8C4NL69_EPTBU</name>
<protein>
    <submittedName>
        <fullName evidence="2">Uncharacterized protein</fullName>
    </submittedName>
</protein>
<dbReference type="Proteomes" id="UP000694388">
    <property type="component" value="Unplaced"/>
</dbReference>
<feature type="region of interest" description="Disordered" evidence="1">
    <location>
        <begin position="44"/>
        <end position="74"/>
    </location>
</feature>
<evidence type="ECO:0000256" key="1">
    <source>
        <dbReference type="SAM" id="MobiDB-lite"/>
    </source>
</evidence>
<dbReference type="GeneTree" id="ENSGT00940000153469"/>
<dbReference type="GO" id="GO:0003677">
    <property type="term" value="F:DNA binding"/>
    <property type="evidence" value="ECO:0007669"/>
    <property type="project" value="TreeGrafter"/>
</dbReference>
<reference evidence="2" key="2">
    <citation type="submission" date="2025-09" db="UniProtKB">
        <authorList>
            <consortium name="Ensembl"/>
        </authorList>
    </citation>
    <scope>IDENTIFICATION</scope>
</reference>
<sequence>MSPPPRKNLILHHPQASLKQTRQAKPPSKTEIPAAFANFLKSQPPLPQRMKNERSVGAQSVTTPVTARSSSTKATQAKYSATTSLILFEEVDVTFDDDIGFLSAIKTFMTTTKRPIVLTTNDPKFCNVFEGHYEQILFERPSMVSATAFLRLVCLAEGLHTRCDHVDSLVAWTRCDLRRSLLSLQIWAAAGGGTKLPTGLILNAEQEPNEPSPCGLLAINLYFLQFSTLISSLTELQRLGLDIIQDHWPLLMNFSGSRNIHDLPPVSENIASDGKTSPRCLKMGIGRLSEPDVQAGLQIEDDGSGDLLDRSSLGILDDCEDKANLDNDRSFSKKPLENTTLICLEYLADLLEMFSTIDGWPTCQGVEELEGPCRHGNGYDWLPAEVKSGQVETVRVEEGKDGWAQPCKEWPELRATMELEALFITEASEEQRLVVEGIGHYLAGLHSLLQDALLRLVSPAALGARHAVATETTPYLRFLCRMEKKEKIGKGENEAEQVMMKPTSDFV</sequence>
<dbReference type="GO" id="GO:0005634">
    <property type="term" value="C:nucleus"/>
    <property type="evidence" value="ECO:0007669"/>
    <property type="project" value="TreeGrafter"/>
</dbReference>
<dbReference type="SUPFAM" id="SSF52540">
    <property type="entry name" value="P-loop containing nucleoside triphosphate hydrolases"/>
    <property type="match status" value="1"/>
</dbReference>
<dbReference type="InterPro" id="IPR027417">
    <property type="entry name" value="P-loop_NTPase"/>
</dbReference>
<feature type="region of interest" description="Disordered" evidence="1">
    <location>
        <begin position="1"/>
        <end position="31"/>
    </location>
</feature>
<reference evidence="2" key="1">
    <citation type="submission" date="2025-08" db="UniProtKB">
        <authorList>
            <consortium name="Ensembl"/>
        </authorList>
    </citation>
    <scope>IDENTIFICATION</scope>
</reference>
<dbReference type="PANTHER" id="PTHR23389">
    <property type="entry name" value="CHROMOSOME TRANSMISSION FIDELITY FACTOR 18"/>
    <property type="match status" value="1"/>
</dbReference>
<dbReference type="Ensembl" id="ENSEBUT00000004907.1">
    <property type="protein sequence ID" value="ENSEBUP00000004469.1"/>
    <property type="gene ID" value="ENSEBUG00000003125.1"/>
</dbReference>
<dbReference type="PANTHER" id="PTHR23389:SF21">
    <property type="entry name" value="ATPASE FAMILY AAA DOMAIN-CONTAINING PROTEIN 5"/>
    <property type="match status" value="1"/>
</dbReference>
<feature type="compositionally biased region" description="Polar residues" evidence="1">
    <location>
        <begin position="57"/>
        <end position="74"/>
    </location>
</feature>
<dbReference type="AlphaFoldDB" id="A0A8C4NL69"/>
<accession>A0A8C4NL69</accession>
<evidence type="ECO:0000313" key="2">
    <source>
        <dbReference type="Ensembl" id="ENSEBUP00000004469.1"/>
    </source>
</evidence>